<evidence type="ECO:0000256" key="3">
    <source>
        <dbReference type="ARBA" id="ARBA00022692"/>
    </source>
</evidence>
<feature type="transmembrane region" description="Helical" evidence="6">
    <location>
        <begin position="271"/>
        <end position="289"/>
    </location>
</feature>
<dbReference type="InterPro" id="IPR000620">
    <property type="entry name" value="EamA_dom"/>
</dbReference>
<evidence type="ECO:0000256" key="6">
    <source>
        <dbReference type="SAM" id="Phobius"/>
    </source>
</evidence>
<accession>A0A2T5BQP4</accession>
<comment type="similarity">
    <text evidence="2">Belongs to the drug/metabolite transporter (DMT) superfamily. 10 TMS drug/metabolite exporter (DME) (TC 2.A.7.3) family.</text>
</comment>
<sequence length="302" mass="31883">MPQDRILLGVALMLGFAVTAPIMDSFAKLASDTIPVGQIVAARFVLQVVVLLPLAWAAGELFRPGLRDTGLHLLRALALLVATTAFFAALKTLPLAEAIAIFFVEPFILTLLSAVLLGETVGWRRVLACMAGFSGALLVIRPSFAAFGTAALLPLCTAFCFACYMVLTRRIARRVPPVALQGWTALAACMLVLPLLVLFQGSGVAGLDPVTPAGRDWGLLLGVGVAATVSHLFLSAALRFAPASTIAPLQYMEIVTATILGYVLFGDLFDAQALLGVAIITGSGLYVFLRERKLSRAPVPPP</sequence>
<feature type="transmembrane region" description="Helical" evidence="6">
    <location>
        <begin position="40"/>
        <end position="59"/>
    </location>
</feature>
<dbReference type="Gene3D" id="1.10.3730.20">
    <property type="match status" value="1"/>
</dbReference>
<keyword evidence="3 6" id="KW-0812">Transmembrane</keyword>
<feature type="transmembrane region" description="Helical" evidence="6">
    <location>
        <begin position="219"/>
        <end position="241"/>
    </location>
</feature>
<comment type="caution">
    <text evidence="8">The sequence shown here is derived from an EMBL/GenBank/DDBJ whole genome shotgun (WGS) entry which is preliminary data.</text>
</comment>
<dbReference type="GO" id="GO:0016020">
    <property type="term" value="C:membrane"/>
    <property type="evidence" value="ECO:0007669"/>
    <property type="project" value="UniProtKB-SubCell"/>
</dbReference>
<feature type="transmembrane region" description="Helical" evidence="6">
    <location>
        <begin position="95"/>
        <end position="116"/>
    </location>
</feature>
<evidence type="ECO:0000313" key="9">
    <source>
        <dbReference type="Proteomes" id="UP000243859"/>
    </source>
</evidence>
<name>A0A2T5BQP4_9RHOB</name>
<feature type="transmembrane region" description="Helical" evidence="6">
    <location>
        <begin position="146"/>
        <end position="167"/>
    </location>
</feature>
<feature type="transmembrane region" description="Helical" evidence="6">
    <location>
        <begin position="248"/>
        <end position="265"/>
    </location>
</feature>
<organism evidence="8 9">
    <name type="scientific">Rhodovulum imhoffii</name>
    <dbReference type="NCBI Taxonomy" id="365340"/>
    <lineage>
        <taxon>Bacteria</taxon>
        <taxon>Pseudomonadati</taxon>
        <taxon>Pseudomonadota</taxon>
        <taxon>Alphaproteobacteria</taxon>
        <taxon>Rhodobacterales</taxon>
        <taxon>Paracoccaceae</taxon>
        <taxon>Rhodovulum</taxon>
    </lineage>
</organism>
<proteinExistence type="inferred from homology"/>
<keyword evidence="5 6" id="KW-0472">Membrane</keyword>
<dbReference type="RefSeq" id="WP_107892935.1">
    <property type="nucleotide sequence ID" value="NZ_NHSI01000048.1"/>
</dbReference>
<reference evidence="8 9" key="1">
    <citation type="submission" date="2018-04" db="EMBL/GenBank/DDBJ databases">
        <title>Genomic Encyclopedia of Archaeal and Bacterial Type Strains, Phase II (KMG-II): from individual species to whole genera.</title>
        <authorList>
            <person name="Goeker M."/>
        </authorList>
    </citation>
    <scope>NUCLEOTIDE SEQUENCE [LARGE SCALE GENOMIC DNA]</scope>
    <source>
        <strain evidence="8 9">DSM 18064</strain>
    </source>
</reference>
<feature type="transmembrane region" description="Helical" evidence="6">
    <location>
        <begin position="71"/>
        <end position="89"/>
    </location>
</feature>
<evidence type="ECO:0000256" key="1">
    <source>
        <dbReference type="ARBA" id="ARBA00004141"/>
    </source>
</evidence>
<dbReference type="InterPro" id="IPR037185">
    <property type="entry name" value="EmrE-like"/>
</dbReference>
<feature type="transmembrane region" description="Helical" evidence="6">
    <location>
        <begin position="123"/>
        <end position="140"/>
    </location>
</feature>
<evidence type="ECO:0000256" key="2">
    <source>
        <dbReference type="ARBA" id="ARBA00009853"/>
    </source>
</evidence>
<dbReference type="Proteomes" id="UP000243859">
    <property type="component" value="Unassembled WGS sequence"/>
</dbReference>
<dbReference type="OrthoDB" id="9815809at2"/>
<protein>
    <submittedName>
        <fullName evidence="8">Threonine/homoserine efflux transporter RhtA</fullName>
    </submittedName>
</protein>
<evidence type="ECO:0000313" key="8">
    <source>
        <dbReference type="EMBL" id="PTN01536.1"/>
    </source>
</evidence>
<gene>
    <name evidence="8" type="ORF">C8N32_11246</name>
</gene>
<feature type="domain" description="EamA" evidence="7">
    <location>
        <begin position="8"/>
        <end position="140"/>
    </location>
</feature>
<evidence type="ECO:0000256" key="5">
    <source>
        <dbReference type="ARBA" id="ARBA00023136"/>
    </source>
</evidence>
<dbReference type="AlphaFoldDB" id="A0A2T5BQP4"/>
<keyword evidence="4 6" id="KW-1133">Transmembrane helix</keyword>
<dbReference type="EMBL" id="QAAA01000012">
    <property type="protein sequence ID" value="PTN01536.1"/>
    <property type="molecule type" value="Genomic_DNA"/>
</dbReference>
<dbReference type="PANTHER" id="PTHR22911:SF6">
    <property type="entry name" value="SOLUTE CARRIER FAMILY 35 MEMBER G1"/>
    <property type="match status" value="1"/>
</dbReference>
<dbReference type="SUPFAM" id="SSF103481">
    <property type="entry name" value="Multidrug resistance efflux transporter EmrE"/>
    <property type="match status" value="2"/>
</dbReference>
<feature type="domain" description="EamA" evidence="7">
    <location>
        <begin position="150"/>
        <end position="283"/>
    </location>
</feature>
<keyword evidence="9" id="KW-1185">Reference proteome</keyword>
<feature type="transmembrane region" description="Helical" evidence="6">
    <location>
        <begin position="179"/>
        <end position="199"/>
    </location>
</feature>
<evidence type="ECO:0000259" key="7">
    <source>
        <dbReference type="Pfam" id="PF00892"/>
    </source>
</evidence>
<evidence type="ECO:0000256" key="4">
    <source>
        <dbReference type="ARBA" id="ARBA00022989"/>
    </source>
</evidence>
<comment type="subcellular location">
    <subcellularLocation>
        <location evidence="1">Membrane</location>
        <topology evidence="1">Multi-pass membrane protein</topology>
    </subcellularLocation>
</comment>
<dbReference type="Pfam" id="PF00892">
    <property type="entry name" value="EamA"/>
    <property type="match status" value="2"/>
</dbReference>
<dbReference type="PANTHER" id="PTHR22911">
    <property type="entry name" value="ACYL-MALONYL CONDENSING ENZYME-RELATED"/>
    <property type="match status" value="1"/>
</dbReference>